<evidence type="ECO:0000256" key="1">
    <source>
        <dbReference type="SAM" id="MobiDB-lite"/>
    </source>
</evidence>
<organism evidence="2">
    <name type="scientific">marine sediment metagenome</name>
    <dbReference type="NCBI Taxonomy" id="412755"/>
    <lineage>
        <taxon>unclassified sequences</taxon>
        <taxon>metagenomes</taxon>
        <taxon>ecological metagenomes</taxon>
    </lineage>
</organism>
<comment type="caution">
    <text evidence="2">The sequence shown here is derived from an EMBL/GenBank/DDBJ whole genome shotgun (WGS) entry which is preliminary data.</text>
</comment>
<dbReference type="EMBL" id="LAZR01000259">
    <property type="protein sequence ID" value="KKN78632.1"/>
    <property type="molecule type" value="Genomic_DNA"/>
</dbReference>
<evidence type="ECO:0000313" key="2">
    <source>
        <dbReference type="EMBL" id="KKN78632.1"/>
    </source>
</evidence>
<reference evidence="2" key="1">
    <citation type="journal article" date="2015" name="Nature">
        <title>Complex archaea that bridge the gap between prokaryotes and eukaryotes.</title>
        <authorList>
            <person name="Spang A."/>
            <person name="Saw J.H."/>
            <person name="Jorgensen S.L."/>
            <person name="Zaremba-Niedzwiedzka K."/>
            <person name="Martijn J."/>
            <person name="Lind A.E."/>
            <person name="van Eijk R."/>
            <person name="Schleper C."/>
            <person name="Guy L."/>
            <person name="Ettema T.J."/>
        </authorList>
    </citation>
    <scope>NUCLEOTIDE SEQUENCE</scope>
</reference>
<sequence>MKNLQYARVGNVRPKGSYGESLSEEQSTSNFSGAFKVQEATCNNNHLNNISCK</sequence>
<gene>
    <name evidence="2" type="ORF">LCGC14_0348290</name>
</gene>
<feature type="region of interest" description="Disordered" evidence="1">
    <location>
        <begin position="1"/>
        <end position="24"/>
    </location>
</feature>
<proteinExistence type="predicted"/>
<dbReference type="AlphaFoldDB" id="A0A0F9TUJ7"/>
<protein>
    <submittedName>
        <fullName evidence="2">Uncharacterized protein</fullName>
    </submittedName>
</protein>
<name>A0A0F9TUJ7_9ZZZZ</name>
<accession>A0A0F9TUJ7</accession>